<reference evidence="2 3" key="1">
    <citation type="submission" date="2019-06" db="EMBL/GenBank/DDBJ databases">
        <authorList>
            <person name="Livingstone P."/>
            <person name="Whitworth D."/>
        </authorList>
    </citation>
    <scope>NUCLEOTIDE SEQUENCE [LARGE SCALE GENOMIC DNA]</scope>
    <source>
        <strain evidence="2 3">AM401</strain>
    </source>
</reference>
<feature type="chain" id="PRO_5022147795" description="Lipoprotein" evidence="1">
    <location>
        <begin position="27"/>
        <end position="415"/>
    </location>
</feature>
<accession>A0A540WVM7</accession>
<feature type="signal peptide" evidence="1">
    <location>
        <begin position="1"/>
        <end position="26"/>
    </location>
</feature>
<dbReference type="Gene3D" id="2.60.120.380">
    <property type="match status" value="1"/>
</dbReference>
<evidence type="ECO:0008006" key="4">
    <source>
        <dbReference type="Google" id="ProtNLM"/>
    </source>
</evidence>
<keyword evidence="1" id="KW-0732">Signal</keyword>
<evidence type="ECO:0000313" key="2">
    <source>
        <dbReference type="EMBL" id="TQF13017.1"/>
    </source>
</evidence>
<organism evidence="2 3">
    <name type="scientific">Myxococcus llanfairpwllgwyngyllgogerychwyrndrobwllllantysiliogogogochensis</name>
    <dbReference type="NCBI Taxonomy" id="2590453"/>
    <lineage>
        <taxon>Bacteria</taxon>
        <taxon>Pseudomonadati</taxon>
        <taxon>Myxococcota</taxon>
        <taxon>Myxococcia</taxon>
        <taxon>Myxococcales</taxon>
        <taxon>Cystobacterineae</taxon>
        <taxon>Myxococcaceae</taxon>
        <taxon>Myxococcus</taxon>
    </lineage>
</organism>
<keyword evidence="3" id="KW-1185">Reference proteome</keyword>
<evidence type="ECO:0000313" key="3">
    <source>
        <dbReference type="Proteomes" id="UP000315369"/>
    </source>
</evidence>
<sequence>MLRSLKSLRWVSVFLLAACGSSDLPAGEAPPAVDTVEQGVLFPPPTPSSGNVLDSTTFLGSVALPGAVQTSFTTPLQYYSFAINVAAGSSAKLEVTHLGSSMSLDTGLFVYGPRDASGSYGTTVRAQDDDAGYGQLSKVASVTFAQGGEYLVVVSSGEGAGKRFRLQLDCLSGNCEPVDPSVYATCDDARVGPRVEDCMAHWDAEGLPVNEAFALCFGADDAHALYEGACAPSASSKPVWCAGGEATWTQRMWPVCVSDYTVAYGLYSVSLGSRPVSTGLQSKLSAANAACGTSSACYGELRGYSFPWSHSTPASLDKVAEAVSLTEQSNALFGARLANTTYAQFAQSRLLSRLSSLHPALGQEYSNGSEAVQVTGWHYSREMWPDACMIWELYVIYFPESRGVLVFEQDYARDC</sequence>
<gene>
    <name evidence="2" type="ORF">FJV41_26175</name>
</gene>
<dbReference type="AlphaFoldDB" id="A0A540WVM7"/>
<evidence type="ECO:0000256" key="1">
    <source>
        <dbReference type="SAM" id="SignalP"/>
    </source>
</evidence>
<comment type="caution">
    <text evidence="2">The sequence shown here is derived from an EMBL/GenBank/DDBJ whole genome shotgun (WGS) entry which is preliminary data.</text>
</comment>
<dbReference type="RefSeq" id="WP_141645284.1">
    <property type="nucleotide sequence ID" value="NZ_VIFM01000116.1"/>
</dbReference>
<dbReference type="EMBL" id="VIFM01000116">
    <property type="protein sequence ID" value="TQF13017.1"/>
    <property type="molecule type" value="Genomic_DNA"/>
</dbReference>
<proteinExistence type="predicted"/>
<dbReference type="OrthoDB" id="5380712at2"/>
<dbReference type="Proteomes" id="UP000315369">
    <property type="component" value="Unassembled WGS sequence"/>
</dbReference>
<protein>
    <recommendedName>
        <fullName evidence="4">Lipoprotein</fullName>
    </recommendedName>
</protein>
<name>A0A540WVM7_9BACT</name>